<dbReference type="OrthoDB" id="9796839at2"/>
<keyword evidence="3 5" id="KW-0012">Acyltransferase</keyword>
<reference evidence="5 6" key="1">
    <citation type="journal article" date="2011" name="Front. Microbiol.">
        <title>Genomic signatures of strain selection and enhancement in Bacillus atrophaeus var. globigii, a historical biowarfare simulant.</title>
        <authorList>
            <person name="Gibbons H.S."/>
            <person name="Broomall S.M."/>
            <person name="McNew L.A."/>
            <person name="Daligault H."/>
            <person name="Chapman C."/>
            <person name="Bruce D."/>
            <person name="Karavis M."/>
            <person name="Krepps M."/>
            <person name="McGregor P.A."/>
            <person name="Hong C."/>
            <person name="Park K.H."/>
            <person name="Akmal A."/>
            <person name="Feldman A."/>
            <person name="Lin J.S."/>
            <person name="Chang W.E."/>
            <person name="Higgs B.W."/>
            <person name="Demirev P."/>
            <person name="Lindquist J."/>
            <person name="Liem A."/>
            <person name="Fochler E."/>
            <person name="Read T.D."/>
            <person name="Tapia R."/>
            <person name="Johnson S."/>
            <person name="Bishop-Lilly K.A."/>
            <person name="Detter C."/>
            <person name="Han C."/>
            <person name="Sozhamannan S."/>
            <person name="Rosenzweig C.N."/>
            <person name="Skowronski E.W."/>
        </authorList>
    </citation>
    <scope>NUCLEOTIDE SEQUENCE [LARGE SCALE GENOMIC DNA]</scope>
    <source>
        <strain evidence="5 6">CC-PW-9</strain>
    </source>
</reference>
<evidence type="ECO:0000313" key="5">
    <source>
        <dbReference type="EMBL" id="RUO80906.1"/>
    </source>
</evidence>
<evidence type="ECO:0000256" key="1">
    <source>
        <dbReference type="ARBA" id="ARBA00005189"/>
    </source>
</evidence>
<dbReference type="InterPro" id="IPR002123">
    <property type="entry name" value="Plipid/glycerol_acylTrfase"/>
</dbReference>
<keyword evidence="6" id="KW-1185">Reference proteome</keyword>
<evidence type="ECO:0000313" key="6">
    <source>
        <dbReference type="Proteomes" id="UP000287996"/>
    </source>
</evidence>
<keyword evidence="2 5" id="KW-0808">Transferase</keyword>
<dbReference type="Pfam" id="PF01553">
    <property type="entry name" value="Acyltransferase"/>
    <property type="match status" value="1"/>
</dbReference>
<organism evidence="5 6">
    <name type="scientific">Idiomarina tyrosinivorans</name>
    <dbReference type="NCBI Taxonomy" id="1445662"/>
    <lineage>
        <taxon>Bacteria</taxon>
        <taxon>Pseudomonadati</taxon>
        <taxon>Pseudomonadota</taxon>
        <taxon>Gammaproteobacteria</taxon>
        <taxon>Alteromonadales</taxon>
        <taxon>Idiomarinaceae</taxon>
        <taxon>Idiomarina</taxon>
    </lineage>
</organism>
<feature type="domain" description="Phospholipid/glycerol acyltransferase" evidence="4">
    <location>
        <begin position="52"/>
        <end position="164"/>
    </location>
</feature>
<comment type="pathway">
    <text evidence="1">Lipid metabolism.</text>
</comment>
<dbReference type="Proteomes" id="UP000287996">
    <property type="component" value="Unassembled WGS sequence"/>
</dbReference>
<name>A0A432ZSZ0_9GAMM</name>
<gene>
    <name evidence="5" type="ORF">CWI84_04050</name>
</gene>
<comment type="caution">
    <text evidence="5">The sequence shown here is derived from an EMBL/GenBank/DDBJ whole genome shotgun (WGS) entry which is preliminary data.</text>
</comment>
<dbReference type="GO" id="GO:0003841">
    <property type="term" value="F:1-acylglycerol-3-phosphate O-acyltransferase activity"/>
    <property type="evidence" value="ECO:0007669"/>
    <property type="project" value="TreeGrafter"/>
</dbReference>
<evidence type="ECO:0000259" key="4">
    <source>
        <dbReference type="SMART" id="SM00563"/>
    </source>
</evidence>
<evidence type="ECO:0000256" key="3">
    <source>
        <dbReference type="ARBA" id="ARBA00023315"/>
    </source>
</evidence>
<dbReference type="AlphaFoldDB" id="A0A432ZSZ0"/>
<dbReference type="PANTHER" id="PTHR10434">
    <property type="entry name" value="1-ACYL-SN-GLYCEROL-3-PHOSPHATE ACYLTRANSFERASE"/>
    <property type="match status" value="1"/>
</dbReference>
<sequence>MDDKQVDTIPADVVGKMPRRESRFLRWLGRVGMRLMGGWKINGELPNVKKAIIPVAPHSSNWDFPIGVFVMFALGMKLNYFGKKSLFRFPLNGLMRKLGGIPIDRSAANGVVQQMVEQFKKQPELVLVIAPEGTRKKVNEWKKGFIHIAQQARVPVVPVVMDYARKVIDIGPAIMIGHDIEVELKRVKGFFSHAVGKNPEYC</sequence>
<protein>
    <submittedName>
        <fullName evidence="5">Acyltransferase</fullName>
    </submittedName>
</protein>
<accession>A0A432ZSZ0</accession>
<dbReference type="EMBL" id="PIQH01000003">
    <property type="protein sequence ID" value="RUO80906.1"/>
    <property type="molecule type" value="Genomic_DNA"/>
</dbReference>
<dbReference type="SMART" id="SM00563">
    <property type="entry name" value="PlsC"/>
    <property type="match status" value="1"/>
</dbReference>
<dbReference type="GO" id="GO:0006654">
    <property type="term" value="P:phosphatidic acid biosynthetic process"/>
    <property type="evidence" value="ECO:0007669"/>
    <property type="project" value="TreeGrafter"/>
</dbReference>
<proteinExistence type="predicted"/>
<dbReference type="CDD" id="cd07988">
    <property type="entry name" value="LPLAT_ABO13168-like"/>
    <property type="match status" value="1"/>
</dbReference>
<dbReference type="PANTHER" id="PTHR10434:SF9">
    <property type="entry name" value="PHOSPHOLIPID_GLYCEROL ACYLTRANSFERASE DOMAIN-CONTAINING PROTEIN"/>
    <property type="match status" value="1"/>
</dbReference>
<evidence type="ECO:0000256" key="2">
    <source>
        <dbReference type="ARBA" id="ARBA00022679"/>
    </source>
</evidence>
<dbReference type="SUPFAM" id="SSF69593">
    <property type="entry name" value="Glycerol-3-phosphate (1)-acyltransferase"/>
    <property type="match status" value="1"/>
</dbReference>